<name>G8LS93_ACECE</name>
<protein>
    <submittedName>
        <fullName evidence="3">TadE-like protein</fullName>
    </submittedName>
</protein>
<evidence type="ECO:0000259" key="2">
    <source>
        <dbReference type="Pfam" id="PF07811"/>
    </source>
</evidence>
<dbReference type="eggNOG" id="ENOG5033BAY">
    <property type="taxonomic scope" value="Bacteria"/>
</dbReference>
<dbReference type="EMBL" id="CP003065">
    <property type="protein sequence ID" value="AEV67154.1"/>
    <property type="molecule type" value="Genomic_DNA"/>
</dbReference>
<dbReference type="STRING" id="720554.Clocl_0425"/>
<dbReference type="HOGENOM" id="CLU_108928_0_0_9"/>
<dbReference type="KEGG" id="ccl:Clocl_0425"/>
<keyword evidence="4" id="KW-1185">Reference proteome</keyword>
<reference evidence="4" key="1">
    <citation type="submission" date="2011-12" db="EMBL/GenBank/DDBJ databases">
        <title>Complete sequence of Clostridium clariflavum DSM 19732.</title>
        <authorList>
            <consortium name="US DOE Joint Genome Institute"/>
            <person name="Lucas S."/>
            <person name="Han J."/>
            <person name="Lapidus A."/>
            <person name="Cheng J.-F."/>
            <person name="Goodwin L."/>
            <person name="Pitluck S."/>
            <person name="Peters L."/>
            <person name="Teshima H."/>
            <person name="Detter J.C."/>
            <person name="Han C."/>
            <person name="Tapia R."/>
            <person name="Land M."/>
            <person name="Hauser L."/>
            <person name="Kyrpides N."/>
            <person name="Ivanova N."/>
            <person name="Pagani I."/>
            <person name="Kitzmiller T."/>
            <person name="Lynd L."/>
            <person name="Izquierdo J."/>
            <person name="Woyke T."/>
        </authorList>
    </citation>
    <scope>NUCLEOTIDE SEQUENCE [LARGE SCALE GENOMIC DNA]</scope>
    <source>
        <strain evidence="4">DSM 19732 / NBRC 101661 / EBR45</strain>
    </source>
</reference>
<evidence type="ECO:0000313" key="3">
    <source>
        <dbReference type="EMBL" id="AEV67154.1"/>
    </source>
</evidence>
<sequence>MKNLKAGVKSFAKEDKGAIIVEASIVFPVMFFVLFFLILFGNVIYKQCQINSIVTEYAILGAQYCADPLLAQMEANGGAVPTSVDVKPYRYIFGNMGDVEDMIEERVKKALAGELTFFRGMQPVLDKNAGKIASYNNYVLYSTFSVEVHYQIKFPIRFLGEDTPTIIKSCSRAEIPVVDPAELIRNTDMAIDFLEDTIVGQKIASVFNKVNTFINNFSSR</sequence>
<dbReference type="RefSeq" id="WP_014253786.1">
    <property type="nucleotide sequence ID" value="NC_016627.1"/>
</dbReference>
<feature type="domain" description="TadE-like" evidence="2">
    <location>
        <begin position="17"/>
        <end position="55"/>
    </location>
</feature>
<evidence type="ECO:0000313" key="4">
    <source>
        <dbReference type="Proteomes" id="UP000005435"/>
    </source>
</evidence>
<dbReference type="Pfam" id="PF07811">
    <property type="entry name" value="TadE"/>
    <property type="match status" value="1"/>
</dbReference>
<dbReference type="Proteomes" id="UP000005435">
    <property type="component" value="Chromosome"/>
</dbReference>
<dbReference type="InterPro" id="IPR012495">
    <property type="entry name" value="TadE-like_dom"/>
</dbReference>
<organism evidence="3 4">
    <name type="scientific">Acetivibrio clariflavus (strain DSM 19732 / NBRC 101661 / EBR45)</name>
    <name type="common">Clostridium clariflavum</name>
    <dbReference type="NCBI Taxonomy" id="720554"/>
    <lineage>
        <taxon>Bacteria</taxon>
        <taxon>Bacillati</taxon>
        <taxon>Bacillota</taxon>
        <taxon>Clostridia</taxon>
        <taxon>Eubacteriales</taxon>
        <taxon>Oscillospiraceae</taxon>
        <taxon>Acetivibrio</taxon>
    </lineage>
</organism>
<dbReference type="AlphaFoldDB" id="G8LS93"/>
<accession>G8LS93</accession>
<proteinExistence type="predicted"/>
<feature type="transmembrane region" description="Helical" evidence="1">
    <location>
        <begin position="20"/>
        <end position="45"/>
    </location>
</feature>
<keyword evidence="1" id="KW-0472">Membrane</keyword>
<keyword evidence="1" id="KW-0812">Transmembrane</keyword>
<dbReference type="OrthoDB" id="2054144at2"/>
<gene>
    <name evidence="3" type="ordered locus">Clocl_0425</name>
</gene>
<keyword evidence="1" id="KW-1133">Transmembrane helix</keyword>
<evidence type="ECO:0000256" key="1">
    <source>
        <dbReference type="SAM" id="Phobius"/>
    </source>
</evidence>
<reference evidence="3 4" key="2">
    <citation type="journal article" date="2012" name="Stand. Genomic Sci.">
        <title>Complete Genome Sequence of Clostridium clariflavum DSM 19732.</title>
        <authorList>
            <person name="Izquierdo J.A."/>
            <person name="Goodwin L."/>
            <person name="Davenport K.W."/>
            <person name="Teshima H."/>
            <person name="Bruce D."/>
            <person name="Detter C."/>
            <person name="Tapia R."/>
            <person name="Han S."/>
            <person name="Land M."/>
            <person name="Hauser L."/>
            <person name="Jeffries C.D."/>
            <person name="Han J."/>
            <person name="Pitluck S."/>
            <person name="Nolan M."/>
            <person name="Chen A."/>
            <person name="Huntemann M."/>
            <person name="Mavromatis K."/>
            <person name="Mikhailova N."/>
            <person name="Liolios K."/>
            <person name="Woyke T."/>
            <person name="Lynd L.R."/>
        </authorList>
    </citation>
    <scope>NUCLEOTIDE SEQUENCE [LARGE SCALE GENOMIC DNA]</scope>
    <source>
        <strain evidence="4">DSM 19732 / NBRC 101661 / EBR45</strain>
    </source>
</reference>